<evidence type="ECO:0000259" key="5">
    <source>
        <dbReference type="PROSITE" id="PS50931"/>
    </source>
</evidence>
<reference evidence="6" key="1">
    <citation type="submission" date="2022-05" db="EMBL/GenBank/DDBJ databases">
        <title>Complete genome sequence of toluene-degrading Gulosibacter sediminis strain ACHW.36C.</title>
        <authorList>
            <person name="Wai A.C."/>
            <person name="Lai G.K."/>
            <person name="Griffin S.D."/>
            <person name="Leung F.C."/>
        </authorList>
    </citation>
    <scope>NUCLEOTIDE SEQUENCE [LARGE SCALE GENOMIC DNA]</scope>
    <source>
        <strain evidence="6">ACHW.36C</strain>
    </source>
</reference>
<evidence type="ECO:0000256" key="2">
    <source>
        <dbReference type="ARBA" id="ARBA00023015"/>
    </source>
</evidence>
<proteinExistence type="inferred from homology"/>
<dbReference type="Gene3D" id="3.40.190.10">
    <property type="entry name" value="Periplasmic binding protein-like II"/>
    <property type="match status" value="2"/>
</dbReference>
<dbReference type="EMBL" id="CP097160">
    <property type="protein sequence ID" value="UQN15159.1"/>
    <property type="molecule type" value="Genomic_DNA"/>
</dbReference>
<feature type="domain" description="HTH lysR-type" evidence="5">
    <location>
        <begin position="2"/>
        <end position="59"/>
    </location>
</feature>
<dbReference type="PROSITE" id="PS50931">
    <property type="entry name" value="HTH_LYSR"/>
    <property type="match status" value="1"/>
</dbReference>
<dbReference type="PRINTS" id="PR00039">
    <property type="entry name" value="HTHLYSR"/>
</dbReference>
<dbReference type="Gene3D" id="1.10.10.10">
    <property type="entry name" value="Winged helix-like DNA-binding domain superfamily/Winged helix DNA-binding domain"/>
    <property type="match status" value="1"/>
</dbReference>
<gene>
    <name evidence="6" type="ORF">M3M28_01435</name>
</gene>
<evidence type="ECO:0000256" key="1">
    <source>
        <dbReference type="ARBA" id="ARBA00009437"/>
    </source>
</evidence>
<dbReference type="SUPFAM" id="SSF53850">
    <property type="entry name" value="Periplasmic binding protein-like II"/>
    <property type="match status" value="1"/>
</dbReference>
<organism evidence="6">
    <name type="scientific">Gulosibacter sediminis</name>
    <dbReference type="NCBI Taxonomy" id="1729695"/>
    <lineage>
        <taxon>Bacteria</taxon>
        <taxon>Bacillati</taxon>
        <taxon>Actinomycetota</taxon>
        <taxon>Actinomycetes</taxon>
        <taxon>Micrococcales</taxon>
        <taxon>Microbacteriaceae</taxon>
        <taxon>Gulosibacter</taxon>
    </lineage>
</organism>
<sequence length="312" mass="34417">MFSLIQMECFVAVAEELHFGEAAARLQMTQPPLSRQIQQLERELDTQLFVRTSRRVVLTEAGRVLLPHARQLLDLADRAAADTKAVGLGAEGSLSIAYTAMAGRSILPAIVKLVNKHLPGVRLNLTERITADQLDEIERGTVDIGLLHPQLNRPTITERTLLTEDMLVAVHTSSPHAASAEPIRLDALAREPLLMYQPKTARYFHDLAMLALQRAGIEPRISQYAGQIPVLLSLANAGLGFAIVPASARHFLPEDVRLRPIDFEGMQVKPVQSTLSLAWNAGTTNPVVFRFLDVLEEDVAQEHSLIRATQLI</sequence>
<evidence type="ECO:0000256" key="4">
    <source>
        <dbReference type="ARBA" id="ARBA00023163"/>
    </source>
</evidence>
<dbReference type="InterPro" id="IPR036388">
    <property type="entry name" value="WH-like_DNA-bd_sf"/>
</dbReference>
<comment type="similarity">
    <text evidence="1">Belongs to the LysR transcriptional regulatory family.</text>
</comment>
<keyword evidence="3" id="KW-0238">DNA-binding</keyword>
<dbReference type="PANTHER" id="PTHR30346:SF0">
    <property type="entry name" value="HCA OPERON TRANSCRIPTIONAL ACTIVATOR HCAR"/>
    <property type="match status" value="1"/>
</dbReference>
<accession>A0ABY4MXN8</accession>
<dbReference type="PANTHER" id="PTHR30346">
    <property type="entry name" value="TRANSCRIPTIONAL DUAL REGULATOR HCAR-RELATED"/>
    <property type="match status" value="1"/>
</dbReference>
<protein>
    <submittedName>
        <fullName evidence="6">LysR family transcriptional regulator</fullName>
    </submittedName>
</protein>
<dbReference type="InterPro" id="IPR005119">
    <property type="entry name" value="LysR_subst-bd"/>
</dbReference>
<dbReference type="InterPro" id="IPR000847">
    <property type="entry name" value="LysR_HTH_N"/>
</dbReference>
<dbReference type="SUPFAM" id="SSF46785">
    <property type="entry name" value="Winged helix' DNA-binding domain"/>
    <property type="match status" value="1"/>
</dbReference>
<evidence type="ECO:0000256" key="3">
    <source>
        <dbReference type="ARBA" id="ARBA00023125"/>
    </source>
</evidence>
<dbReference type="Pfam" id="PF00126">
    <property type="entry name" value="HTH_1"/>
    <property type="match status" value="1"/>
</dbReference>
<keyword evidence="4" id="KW-0804">Transcription</keyword>
<dbReference type="Pfam" id="PF03466">
    <property type="entry name" value="LysR_substrate"/>
    <property type="match status" value="1"/>
</dbReference>
<evidence type="ECO:0000313" key="6">
    <source>
        <dbReference type="EMBL" id="UQN15159.1"/>
    </source>
</evidence>
<keyword evidence="2" id="KW-0805">Transcription regulation</keyword>
<dbReference type="InterPro" id="IPR036390">
    <property type="entry name" value="WH_DNA-bd_sf"/>
</dbReference>
<name>A0ABY4MXN8_9MICO</name>